<feature type="region of interest" description="Disordered" evidence="1">
    <location>
        <begin position="1"/>
        <end position="20"/>
    </location>
</feature>
<protein>
    <submittedName>
        <fullName evidence="2">Uncharacterized protein</fullName>
    </submittedName>
</protein>
<sequence length="64" mass="7634">MFRSRTEEKGHRSRESESKRVAVSIPINRIRGYAFEFRDKFDIVIKSEKPRTNLGIDRIDYVMT</sequence>
<reference evidence="3" key="1">
    <citation type="journal article" date="2019" name="Plant Biotechnol. J.">
        <title>Genome sequencing of the Australian wild diploid species Gossypium australe highlights disease resistance and delayed gland morphogenesis.</title>
        <authorList>
            <person name="Cai Y."/>
            <person name="Cai X."/>
            <person name="Wang Q."/>
            <person name="Wang P."/>
            <person name="Zhang Y."/>
            <person name="Cai C."/>
            <person name="Xu Y."/>
            <person name="Wang K."/>
            <person name="Zhou Z."/>
            <person name="Wang C."/>
            <person name="Geng S."/>
            <person name="Li B."/>
            <person name="Dong Q."/>
            <person name="Hou Y."/>
            <person name="Wang H."/>
            <person name="Ai P."/>
            <person name="Liu Z."/>
            <person name="Yi F."/>
            <person name="Sun M."/>
            <person name="An G."/>
            <person name="Cheng J."/>
            <person name="Zhang Y."/>
            <person name="Shi Q."/>
            <person name="Xie Y."/>
            <person name="Shi X."/>
            <person name="Chang Y."/>
            <person name="Huang F."/>
            <person name="Chen Y."/>
            <person name="Hong S."/>
            <person name="Mi L."/>
            <person name="Sun Q."/>
            <person name="Zhang L."/>
            <person name="Zhou B."/>
            <person name="Peng R."/>
            <person name="Zhang X."/>
            <person name="Liu F."/>
        </authorList>
    </citation>
    <scope>NUCLEOTIDE SEQUENCE [LARGE SCALE GENOMIC DNA]</scope>
    <source>
        <strain evidence="3">cv. PA1801</strain>
    </source>
</reference>
<evidence type="ECO:0000256" key="1">
    <source>
        <dbReference type="SAM" id="MobiDB-lite"/>
    </source>
</evidence>
<gene>
    <name evidence="2" type="ORF">EPI10_024042</name>
</gene>
<comment type="caution">
    <text evidence="2">The sequence shown here is derived from an EMBL/GenBank/DDBJ whole genome shotgun (WGS) entry which is preliminary data.</text>
</comment>
<proteinExistence type="predicted"/>
<name>A0A5B6VWF8_9ROSI</name>
<dbReference type="Proteomes" id="UP000325315">
    <property type="component" value="Unassembled WGS sequence"/>
</dbReference>
<accession>A0A5B6VWF8</accession>
<dbReference type="EMBL" id="SMMG02000005">
    <property type="protein sequence ID" value="KAA3473681.1"/>
    <property type="molecule type" value="Genomic_DNA"/>
</dbReference>
<dbReference type="AlphaFoldDB" id="A0A5B6VWF8"/>
<keyword evidence="3" id="KW-1185">Reference proteome</keyword>
<organism evidence="2 3">
    <name type="scientific">Gossypium australe</name>
    <dbReference type="NCBI Taxonomy" id="47621"/>
    <lineage>
        <taxon>Eukaryota</taxon>
        <taxon>Viridiplantae</taxon>
        <taxon>Streptophyta</taxon>
        <taxon>Embryophyta</taxon>
        <taxon>Tracheophyta</taxon>
        <taxon>Spermatophyta</taxon>
        <taxon>Magnoliopsida</taxon>
        <taxon>eudicotyledons</taxon>
        <taxon>Gunneridae</taxon>
        <taxon>Pentapetalae</taxon>
        <taxon>rosids</taxon>
        <taxon>malvids</taxon>
        <taxon>Malvales</taxon>
        <taxon>Malvaceae</taxon>
        <taxon>Malvoideae</taxon>
        <taxon>Gossypium</taxon>
    </lineage>
</organism>
<evidence type="ECO:0000313" key="2">
    <source>
        <dbReference type="EMBL" id="KAA3473681.1"/>
    </source>
</evidence>
<evidence type="ECO:0000313" key="3">
    <source>
        <dbReference type="Proteomes" id="UP000325315"/>
    </source>
</evidence>